<dbReference type="VEuPathDB" id="FungiDB:ASPBRDRAFT_56477"/>
<dbReference type="OMA" id="NEYVIQQ"/>
<evidence type="ECO:0000313" key="3">
    <source>
        <dbReference type="Proteomes" id="UP000184499"/>
    </source>
</evidence>
<evidence type="ECO:0000256" key="1">
    <source>
        <dbReference type="SAM" id="MobiDB-lite"/>
    </source>
</evidence>
<keyword evidence="3" id="KW-1185">Reference proteome</keyword>
<name>A0A1L9UGA9_ASPBC</name>
<proteinExistence type="predicted"/>
<organism evidence="2 3">
    <name type="scientific">Aspergillus brasiliensis (strain CBS 101740 / IMI 381727 / IBT 21946)</name>
    <dbReference type="NCBI Taxonomy" id="767769"/>
    <lineage>
        <taxon>Eukaryota</taxon>
        <taxon>Fungi</taxon>
        <taxon>Dikarya</taxon>
        <taxon>Ascomycota</taxon>
        <taxon>Pezizomycotina</taxon>
        <taxon>Eurotiomycetes</taxon>
        <taxon>Eurotiomycetidae</taxon>
        <taxon>Eurotiales</taxon>
        <taxon>Aspergillaceae</taxon>
        <taxon>Aspergillus</taxon>
        <taxon>Aspergillus subgen. Circumdati</taxon>
    </lineage>
</organism>
<dbReference type="RefSeq" id="XP_067477955.1">
    <property type="nucleotide sequence ID" value="XM_067627573.1"/>
</dbReference>
<sequence length="271" mass="31623">MEPWQRNIRRMHQVSEVLDLDPQKSDMIADFVALIQAIREGLTHIDDDSYIPDSQINLLFLTKLKECPDWSEWASAMLRDSRMCSSNPAEQVTFQELAQLAIEQEKTRQRRGRSAWSDNHGGAKKVFASSSEIPEDPRALTQDEINAFVVKQMNKDEAFRNRSGSVRVRGHTKRPSQEEINDYVVEQMRREREQATRNRSYSQPMQGGPVQRPVQMRCTFCGDRNHQLSNCWRRWRVAVEAPNGNYLPKRVEYRTEFPGQPPMYRTGFTLF</sequence>
<dbReference type="Proteomes" id="UP000184499">
    <property type="component" value="Unassembled WGS sequence"/>
</dbReference>
<dbReference type="GeneID" id="93580061"/>
<dbReference type="EMBL" id="KV878686">
    <property type="protein sequence ID" value="OJJ70707.1"/>
    <property type="molecule type" value="Genomic_DNA"/>
</dbReference>
<dbReference type="OrthoDB" id="4221933at2759"/>
<evidence type="ECO:0000313" key="2">
    <source>
        <dbReference type="EMBL" id="OJJ70707.1"/>
    </source>
</evidence>
<protein>
    <submittedName>
        <fullName evidence="2">Uncharacterized protein</fullName>
    </submittedName>
</protein>
<accession>A0A1L9UGA9</accession>
<feature type="region of interest" description="Disordered" evidence="1">
    <location>
        <begin position="106"/>
        <end position="130"/>
    </location>
</feature>
<gene>
    <name evidence="2" type="ORF">ASPBRDRAFT_56477</name>
</gene>
<dbReference type="AlphaFoldDB" id="A0A1L9UGA9"/>
<reference evidence="3" key="1">
    <citation type="journal article" date="2017" name="Genome Biol.">
        <title>Comparative genomics reveals high biological diversity and specific adaptations in the industrially and medically important fungal genus Aspergillus.</title>
        <authorList>
            <person name="de Vries R.P."/>
            <person name="Riley R."/>
            <person name="Wiebenga A."/>
            <person name="Aguilar-Osorio G."/>
            <person name="Amillis S."/>
            <person name="Uchima C.A."/>
            <person name="Anderluh G."/>
            <person name="Asadollahi M."/>
            <person name="Askin M."/>
            <person name="Barry K."/>
            <person name="Battaglia E."/>
            <person name="Bayram O."/>
            <person name="Benocci T."/>
            <person name="Braus-Stromeyer S.A."/>
            <person name="Caldana C."/>
            <person name="Canovas D."/>
            <person name="Cerqueira G.C."/>
            <person name="Chen F."/>
            <person name="Chen W."/>
            <person name="Choi C."/>
            <person name="Clum A."/>
            <person name="Dos Santos R.A."/>
            <person name="Damasio A.R."/>
            <person name="Diallinas G."/>
            <person name="Emri T."/>
            <person name="Fekete E."/>
            <person name="Flipphi M."/>
            <person name="Freyberg S."/>
            <person name="Gallo A."/>
            <person name="Gournas C."/>
            <person name="Habgood R."/>
            <person name="Hainaut M."/>
            <person name="Harispe M.L."/>
            <person name="Henrissat B."/>
            <person name="Hilden K.S."/>
            <person name="Hope R."/>
            <person name="Hossain A."/>
            <person name="Karabika E."/>
            <person name="Karaffa L."/>
            <person name="Karanyi Z."/>
            <person name="Krasevec N."/>
            <person name="Kuo A."/>
            <person name="Kusch H."/>
            <person name="LaButti K."/>
            <person name="Lagendijk E.L."/>
            <person name="Lapidus A."/>
            <person name="Levasseur A."/>
            <person name="Lindquist E."/>
            <person name="Lipzen A."/>
            <person name="Logrieco A.F."/>
            <person name="MacCabe A."/>
            <person name="Maekelae M.R."/>
            <person name="Malavazi I."/>
            <person name="Melin P."/>
            <person name="Meyer V."/>
            <person name="Mielnichuk N."/>
            <person name="Miskei M."/>
            <person name="Molnar A.P."/>
            <person name="Mule G."/>
            <person name="Ngan C.Y."/>
            <person name="Orejas M."/>
            <person name="Orosz E."/>
            <person name="Ouedraogo J.P."/>
            <person name="Overkamp K.M."/>
            <person name="Park H.-S."/>
            <person name="Perrone G."/>
            <person name="Piumi F."/>
            <person name="Punt P.J."/>
            <person name="Ram A.F."/>
            <person name="Ramon A."/>
            <person name="Rauscher S."/>
            <person name="Record E."/>
            <person name="Riano-Pachon D.M."/>
            <person name="Robert V."/>
            <person name="Roehrig J."/>
            <person name="Ruller R."/>
            <person name="Salamov A."/>
            <person name="Salih N.S."/>
            <person name="Samson R.A."/>
            <person name="Sandor E."/>
            <person name="Sanguinetti M."/>
            <person name="Schuetze T."/>
            <person name="Sepcic K."/>
            <person name="Shelest E."/>
            <person name="Sherlock G."/>
            <person name="Sophianopoulou V."/>
            <person name="Squina F.M."/>
            <person name="Sun H."/>
            <person name="Susca A."/>
            <person name="Todd R.B."/>
            <person name="Tsang A."/>
            <person name="Unkles S.E."/>
            <person name="van de Wiele N."/>
            <person name="van Rossen-Uffink D."/>
            <person name="Oliveira J.V."/>
            <person name="Vesth T.C."/>
            <person name="Visser J."/>
            <person name="Yu J.-H."/>
            <person name="Zhou M."/>
            <person name="Andersen M.R."/>
            <person name="Archer D.B."/>
            <person name="Baker S.E."/>
            <person name="Benoit I."/>
            <person name="Brakhage A.A."/>
            <person name="Braus G.H."/>
            <person name="Fischer R."/>
            <person name="Frisvad J.C."/>
            <person name="Goldman G.H."/>
            <person name="Houbraken J."/>
            <person name="Oakley B."/>
            <person name="Pocsi I."/>
            <person name="Scazzocchio C."/>
            <person name="Seiboth B."/>
            <person name="vanKuyk P.A."/>
            <person name="Wortman J."/>
            <person name="Dyer P.S."/>
            <person name="Grigoriev I.V."/>
        </authorList>
    </citation>
    <scope>NUCLEOTIDE SEQUENCE [LARGE SCALE GENOMIC DNA]</scope>
    <source>
        <strain evidence="3">CBS 101740 / IMI 381727 / IBT 21946</strain>
    </source>
</reference>